<evidence type="ECO:0000313" key="4">
    <source>
        <dbReference type="EMBL" id="OQP49579.1"/>
    </source>
</evidence>
<dbReference type="InterPro" id="IPR025371">
    <property type="entry name" value="BT_3044-like_C"/>
</dbReference>
<organism evidence="4 5">
    <name type="scientific">Niastella koreensis</name>
    <dbReference type="NCBI Taxonomy" id="354356"/>
    <lineage>
        <taxon>Bacteria</taxon>
        <taxon>Pseudomonadati</taxon>
        <taxon>Bacteroidota</taxon>
        <taxon>Chitinophagia</taxon>
        <taxon>Chitinophagales</taxon>
        <taxon>Chitinophagaceae</taxon>
        <taxon>Niastella</taxon>
    </lineage>
</organism>
<dbReference type="Gene3D" id="2.60.40.1740">
    <property type="entry name" value="hypothetical protein (bacova_03559)"/>
    <property type="match status" value="1"/>
</dbReference>
<proteinExistence type="predicted"/>
<evidence type="ECO:0000256" key="1">
    <source>
        <dbReference type="SAM" id="SignalP"/>
    </source>
</evidence>
<feature type="domain" description="BT-3044-like C-terminal" evidence="3">
    <location>
        <begin position="173"/>
        <end position="287"/>
    </location>
</feature>
<feature type="domain" description="BT-3987-like N-terminal" evidence="2">
    <location>
        <begin position="63"/>
        <end position="163"/>
    </location>
</feature>
<dbReference type="Proteomes" id="UP000192277">
    <property type="component" value="Unassembled WGS sequence"/>
</dbReference>
<keyword evidence="5" id="KW-1185">Reference proteome</keyword>
<sequence length="303" mass="32350">MKKIQINILLLAALLTGLSACLKKDAMNIDPDSGTKNVVEFANTGDNLASAASKYPRFYADLGTVSTGQVSAIKLNLSYSGIETASQDITVNLALDTAALSLYNVTDGTGYTVPPTSVYKFPSSVIIKKGTQLSQVEIIVTIASDFDFNKSYAVPLKISSVSTGMVSNNFGSAIYSFGGRNKYDGIYLVKGNVTHPNAAYTGPFVDDEVAFNTTGAATIAMKAQPFFNNGTLATFDVHPVFTVNADNSVTVSGLPDGGMAPSISDPTYKNRYDPATKTFFISYSYNAAVPRIIYDTCVYVKPR</sequence>
<dbReference type="PROSITE" id="PS51257">
    <property type="entry name" value="PROKAR_LIPOPROTEIN"/>
    <property type="match status" value="1"/>
</dbReference>
<comment type="caution">
    <text evidence="4">The sequence shown here is derived from an EMBL/GenBank/DDBJ whole genome shotgun (WGS) entry which is preliminary data.</text>
</comment>
<name>A0ABX3NYU8_9BACT</name>
<accession>A0ABX3NYU8</accession>
<reference evidence="4 5" key="1">
    <citation type="submission" date="2016-04" db="EMBL/GenBank/DDBJ databases">
        <authorList>
            <person name="Chen L."/>
            <person name="Zhuang W."/>
            <person name="Wang G."/>
        </authorList>
    </citation>
    <scope>NUCLEOTIDE SEQUENCE [LARGE SCALE GENOMIC DNA]</scope>
    <source>
        <strain evidence="5">GR20</strain>
    </source>
</reference>
<dbReference type="InterPro" id="IPR013728">
    <property type="entry name" value="BT_3987-like_N"/>
</dbReference>
<keyword evidence="1" id="KW-0732">Signal</keyword>
<evidence type="ECO:0000259" key="3">
    <source>
        <dbReference type="Pfam" id="PF14274"/>
    </source>
</evidence>
<feature type="signal peptide" evidence="1">
    <location>
        <begin position="1"/>
        <end position="20"/>
    </location>
</feature>
<protein>
    <recommendedName>
        <fullName evidence="6">DUF1735 domain-containing protein</fullName>
    </recommendedName>
</protein>
<feature type="chain" id="PRO_5046758082" description="DUF1735 domain-containing protein" evidence="1">
    <location>
        <begin position="21"/>
        <end position="303"/>
    </location>
</feature>
<dbReference type="Pfam" id="PF14274">
    <property type="entry name" value="BT_3044-like_C"/>
    <property type="match status" value="1"/>
</dbReference>
<dbReference type="RefSeq" id="WP_014220026.1">
    <property type="nucleotide sequence ID" value="NZ_LWBO01000010.1"/>
</dbReference>
<gene>
    <name evidence="4" type="ORF">A4D02_28735</name>
</gene>
<dbReference type="Pfam" id="PF08522">
    <property type="entry name" value="BT_3987-like_N"/>
    <property type="match status" value="1"/>
</dbReference>
<evidence type="ECO:0000313" key="5">
    <source>
        <dbReference type="Proteomes" id="UP000192277"/>
    </source>
</evidence>
<evidence type="ECO:0000259" key="2">
    <source>
        <dbReference type="Pfam" id="PF08522"/>
    </source>
</evidence>
<evidence type="ECO:0008006" key="6">
    <source>
        <dbReference type="Google" id="ProtNLM"/>
    </source>
</evidence>
<dbReference type="EMBL" id="LWBO01000010">
    <property type="protein sequence ID" value="OQP49579.1"/>
    <property type="molecule type" value="Genomic_DNA"/>
</dbReference>